<dbReference type="Proteomes" id="UP000016023">
    <property type="component" value="Unassembled WGS sequence"/>
</dbReference>
<comment type="caution">
    <text evidence="1">The sequence shown here is derived from an EMBL/GenBank/DDBJ whole genome shotgun (WGS) entry which is preliminary data.</text>
</comment>
<dbReference type="EMBL" id="AGWK01000044">
    <property type="protein sequence ID" value="EHO67974.1"/>
    <property type="molecule type" value="Genomic_DNA"/>
</dbReference>
<dbReference type="AlphaFoldDB" id="H1Q453"/>
<protein>
    <submittedName>
        <fullName evidence="1">Uncharacterized protein</fullName>
    </submittedName>
</protein>
<dbReference type="HOGENOM" id="CLU_3064783_0_0_10"/>
<name>H1Q453_9BACT</name>
<accession>H1Q453</accession>
<evidence type="ECO:0000313" key="2">
    <source>
        <dbReference type="Proteomes" id="UP000016023"/>
    </source>
</evidence>
<organism evidence="1 2">
    <name type="scientific">Prevotella micans F0438</name>
    <dbReference type="NCBI Taxonomy" id="883158"/>
    <lineage>
        <taxon>Bacteria</taxon>
        <taxon>Pseudomonadati</taxon>
        <taxon>Bacteroidota</taxon>
        <taxon>Bacteroidia</taxon>
        <taxon>Bacteroidales</taxon>
        <taxon>Prevotellaceae</taxon>
        <taxon>Prevotella</taxon>
    </lineage>
</organism>
<proteinExistence type="predicted"/>
<reference evidence="1 2" key="1">
    <citation type="submission" date="2011-12" db="EMBL/GenBank/DDBJ databases">
        <title>The Genome Sequence of Prevotella micans F0438.</title>
        <authorList>
            <consortium name="The Broad Institute Genome Sequencing Platform"/>
            <person name="Earl A."/>
            <person name="Ward D."/>
            <person name="Feldgarden M."/>
            <person name="Gevers D."/>
            <person name="Izard J."/>
            <person name="Baranova O.V."/>
            <person name="Blanton J.M."/>
            <person name="Wade W.G."/>
            <person name="Dewhirst F.E."/>
            <person name="Young S.K."/>
            <person name="Zeng Q."/>
            <person name="Gargeya S."/>
            <person name="Fitzgerald M."/>
            <person name="Haas B."/>
            <person name="Abouelleil A."/>
            <person name="Alvarado L."/>
            <person name="Arachchi H.M."/>
            <person name="Berlin A."/>
            <person name="Chapman S.B."/>
            <person name="Gearin G."/>
            <person name="Goldberg J."/>
            <person name="Griggs A."/>
            <person name="Gujja S."/>
            <person name="Hansen M."/>
            <person name="Heiman D."/>
            <person name="Howarth C."/>
            <person name="Larimer J."/>
            <person name="Lui A."/>
            <person name="MacDonald P.J.P."/>
            <person name="McCowen C."/>
            <person name="Montmayeur A."/>
            <person name="Murphy C."/>
            <person name="Neiman D."/>
            <person name="Pearson M."/>
            <person name="Priest M."/>
            <person name="Roberts A."/>
            <person name="Saif S."/>
            <person name="Shea T."/>
            <person name="Sisk P."/>
            <person name="Stolte C."/>
            <person name="Sykes S."/>
            <person name="Wortman J."/>
            <person name="Nusbaum C."/>
            <person name="Birren B."/>
        </authorList>
    </citation>
    <scope>NUCLEOTIDE SEQUENCE [LARGE SCALE GENOMIC DNA]</scope>
    <source>
        <strain evidence="1 2">F0438</strain>
    </source>
</reference>
<gene>
    <name evidence="1" type="ORF">HMPREF9140_01691</name>
</gene>
<sequence length="53" mass="5994">MYFGNLLRAKIQIIIHLTHPFLRVRLLFNAGLNEGYATHSVISKEDDAGTKPI</sequence>
<keyword evidence="2" id="KW-1185">Reference proteome</keyword>
<dbReference type="STRING" id="883158.HMPREF9140_01691"/>
<evidence type="ECO:0000313" key="1">
    <source>
        <dbReference type="EMBL" id="EHO67974.1"/>
    </source>
</evidence>